<evidence type="ECO:0000256" key="3">
    <source>
        <dbReference type="ARBA" id="ARBA00022691"/>
    </source>
</evidence>
<dbReference type="Gene3D" id="1.10.220.160">
    <property type="match status" value="1"/>
</dbReference>
<accession>A0A3Q0IVJ0</accession>
<evidence type="ECO:0000256" key="1">
    <source>
        <dbReference type="ARBA" id="ARBA00022603"/>
    </source>
</evidence>
<proteinExistence type="predicted"/>
<dbReference type="GeneID" id="103510425"/>
<dbReference type="Gene3D" id="2.170.270.10">
    <property type="entry name" value="SET domain"/>
    <property type="match status" value="1"/>
</dbReference>
<reference evidence="5" key="1">
    <citation type="submission" date="2025-08" db="UniProtKB">
        <authorList>
            <consortium name="RefSeq"/>
        </authorList>
    </citation>
    <scope>IDENTIFICATION</scope>
</reference>
<dbReference type="Gene3D" id="6.10.140.2220">
    <property type="match status" value="1"/>
</dbReference>
<dbReference type="Gene3D" id="1.25.40.10">
    <property type="entry name" value="Tetratricopeptide repeat domain"/>
    <property type="match status" value="1"/>
</dbReference>
<keyword evidence="4" id="KW-1185">Reference proteome</keyword>
<evidence type="ECO:0000313" key="4">
    <source>
        <dbReference type="Proteomes" id="UP000079169"/>
    </source>
</evidence>
<dbReference type="GO" id="GO:0032259">
    <property type="term" value="P:methylation"/>
    <property type="evidence" value="ECO:0007669"/>
    <property type="project" value="UniProtKB-KW"/>
</dbReference>
<dbReference type="KEGG" id="dci:103510425"/>
<dbReference type="InterPro" id="IPR052097">
    <property type="entry name" value="SET-MYND_domain_protein"/>
</dbReference>
<keyword evidence="2" id="KW-0808">Transferase</keyword>
<gene>
    <name evidence="5" type="primary">LOC103510425</name>
</gene>
<dbReference type="PANTHER" id="PTHR46165">
    <property type="entry name" value="SET AND MYND DOMAIN-CONTAINING PROTEIN 4"/>
    <property type="match status" value="1"/>
</dbReference>
<name>A0A3Q0IVJ0_DIACI</name>
<dbReference type="GO" id="GO:0005634">
    <property type="term" value="C:nucleus"/>
    <property type="evidence" value="ECO:0007669"/>
    <property type="project" value="TreeGrafter"/>
</dbReference>
<dbReference type="GO" id="GO:0005737">
    <property type="term" value="C:cytoplasm"/>
    <property type="evidence" value="ECO:0007669"/>
    <property type="project" value="TreeGrafter"/>
</dbReference>
<dbReference type="InterPro" id="IPR046341">
    <property type="entry name" value="SET_dom_sf"/>
</dbReference>
<organism evidence="4 5">
    <name type="scientific">Diaphorina citri</name>
    <name type="common">Asian citrus psyllid</name>
    <dbReference type="NCBI Taxonomy" id="121845"/>
    <lineage>
        <taxon>Eukaryota</taxon>
        <taxon>Metazoa</taxon>
        <taxon>Ecdysozoa</taxon>
        <taxon>Arthropoda</taxon>
        <taxon>Hexapoda</taxon>
        <taxon>Insecta</taxon>
        <taxon>Pterygota</taxon>
        <taxon>Neoptera</taxon>
        <taxon>Paraneoptera</taxon>
        <taxon>Hemiptera</taxon>
        <taxon>Sternorrhyncha</taxon>
        <taxon>Psylloidea</taxon>
        <taxon>Psyllidae</taxon>
        <taxon>Diaphorininae</taxon>
        <taxon>Diaphorina</taxon>
    </lineage>
</organism>
<dbReference type="GO" id="GO:0042826">
    <property type="term" value="F:histone deacetylase binding"/>
    <property type="evidence" value="ECO:0007669"/>
    <property type="project" value="TreeGrafter"/>
</dbReference>
<evidence type="ECO:0000256" key="2">
    <source>
        <dbReference type="ARBA" id="ARBA00022679"/>
    </source>
</evidence>
<dbReference type="PANTHER" id="PTHR46165:SF6">
    <property type="entry name" value="SET AND MYND DOMAIN-CONTAINING PROTEIN 4-LIKE PROTEIN"/>
    <property type="match status" value="1"/>
</dbReference>
<dbReference type="GO" id="GO:0008168">
    <property type="term" value="F:methyltransferase activity"/>
    <property type="evidence" value="ECO:0007669"/>
    <property type="project" value="UniProtKB-KW"/>
</dbReference>
<dbReference type="STRING" id="121845.A0A3Q0IVJ0"/>
<evidence type="ECO:0000313" key="5">
    <source>
        <dbReference type="RefSeq" id="XP_026680277.1"/>
    </source>
</evidence>
<sequence length="581" mass="66470">MAKASAVSVSSSNEVDYGFCHFDGMQHVSKELKWTSDSLYKKLSTLQTPEEKFKFLFSLLEQVKFPARITYSKSEKASLQLRKKGNNYYVSGDKKTALEYYTMSLCMAPDRSKVQAMAVANKSACFYDMDHPRASATHIKIVLTCMQDEYPQELTKKLYIRMESIINKLLPRDTPEFIVMSVLCGFFECGTAQFRNSPFIIQPILDFGAFSTESFTQIPIVVAHGRNTKIPAMSSAVRLQYSETLGRHLVAGRNIEAGDVLMRDTMLSMALYTEKYEWSHCSHCLRFVSQLVPCPFCPHESFCDEVCRQAAEEKYHWALCNSRAALNFGTNLSHTKMMLALRLLVSFLSKHRGALYEFMLEVSKYESEIAGNKNYVQGVNKNGVYDQNDFRTVYFMYSKPDLLSEDMKKSLAINCAYAIEAISQSDDFFHMEVNLTPAKKAELKIFLTSLLYRILVGLEWNCFEVFEHLSYVARKLDVDEPFILKTQLTIPYFDYWSTPRETKAQLFRELGGFQCTCVACKSSWDTDVTQSSLSFSDLTLSPRCASCKQSKQVRPDKDIMRCGKCKLVVEVNKIRARVQTY</sequence>
<protein>
    <submittedName>
        <fullName evidence="5">SET and MYND domain-containing protein 4-like</fullName>
    </submittedName>
</protein>
<dbReference type="PaxDb" id="121845-A0A3Q0IVJ0"/>
<keyword evidence="1" id="KW-0489">Methyltransferase</keyword>
<keyword evidence="3" id="KW-0949">S-adenosyl-L-methionine</keyword>
<dbReference type="RefSeq" id="XP_026680277.1">
    <property type="nucleotide sequence ID" value="XM_026824476.1"/>
</dbReference>
<dbReference type="AlphaFoldDB" id="A0A3Q0IVJ0"/>
<dbReference type="Proteomes" id="UP000079169">
    <property type="component" value="Unplaced"/>
</dbReference>
<dbReference type="InterPro" id="IPR011990">
    <property type="entry name" value="TPR-like_helical_dom_sf"/>
</dbReference>